<evidence type="ECO:0000313" key="3">
    <source>
        <dbReference type="EMBL" id="MBE6421432.1"/>
    </source>
</evidence>
<dbReference type="InterPro" id="IPR018114">
    <property type="entry name" value="TRYPSIN_HIS"/>
</dbReference>
<dbReference type="Pfam" id="PF00089">
    <property type="entry name" value="Trypsin"/>
    <property type="match status" value="1"/>
</dbReference>
<comment type="caution">
    <text evidence="3">The sequence shown here is derived from an EMBL/GenBank/DDBJ whole genome shotgun (WGS) entry which is preliminary data.</text>
</comment>
<sequence>MKNILILSLFLSLFVSAYAQEKEPAVHENAFLVQKEIATWETSQTYNSKARVYSCQAVRVHKNWFITAAHCVYASCRDSKSCTVQITLAEAELKADVRIMHSTASPRVFIYSGFFPGQNRISGVDAALIYFDPETAHYLFANMETGESLEYDQFKKLLRFSPETKAQYQAYGVRLINSATAPTAKLNPVLAVPRVSRGVVSYRLSATDNFFVEKLKHFISPDFGVRQGNSGGGVFTADGDLIGIVSSGLFTGKDLAFHDEEGKTVFTLKDASSFFFFTGFNGSTMGFIRNKVPSLRTISLVPFFAEPTEQDFNDIIKQVEGTSMVF</sequence>
<dbReference type="InterPro" id="IPR001254">
    <property type="entry name" value="Trypsin_dom"/>
</dbReference>
<dbReference type="Gene3D" id="2.40.10.10">
    <property type="entry name" value="Trypsin-like serine proteases"/>
    <property type="match status" value="2"/>
</dbReference>
<evidence type="ECO:0000256" key="1">
    <source>
        <dbReference type="SAM" id="SignalP"/>
    </source>
</evidence>
<keyword evidence="3" id="KW-0645">Protease</keyword>
<accession>A0A928DP91</accession>
<dbReference type="PROSITE" id="PS00134">
    <property type="entry name" value="TRYPSIN_HIS"/>
    <property type="match status" value="1"/>
</dbReference>
<evidence type="ECO:0000313" key="4">
    <source>
        <dbReference type="Proteomes" id="UP000725649"/>
    </source>
</evidence>
<feature type="signal peptide" evidence="1">
    <location>
        <begin position="1"/>
        <end position="19"/>
    </location>
</feature>
<organism evidence="3 4">
    <name type="scientific">Candidatus Avelusimicrobium gallicola</name>
    <dbReference type="NCBI Taxonomy" id="2562704"/>
    <lineage>
        <taxon>Bacteria</taxon>
        <taxon>Pseudomonadati</taxon>
        <taxon>Elusimicrobiota</taxon>
        <taxon>Elusimicrobia</taxon>
        <taxon>Elusimicrobiales</taxon>
        <taxon>Elusimicrobiaceae</taxon>
        <taxon>Candidatus Avelusimicrobium</taxon>
    </lineage>
</organism>
<dbReference type="SUPFAM" id="SSF50494">
    <property type="entry name" value="Trypsin-like serine proteases"/>
    <property type="match status" value="1"/>
</dbReference>
<dbReference type="EMBL" id="SUVG01000005">
    <property type="protein sequence ID" value="MBE6421432.1"/>
    <property type="molecule type" value="Genomic_DNA"/>
</dbReference>
<gene>
    <name evidence="3" type="ORF">E7027_04805</name>
</gene>
<dbReference type="AlphaFoldDB" id="A0A928DP91"/>
<evidence type="ECO:0000259" key="2">
    <source>
        <dbReference type="Pfam" id="PF00089"/>
    </source>
</evidence>
<keyword evidence="1" id="KW-0732">Signal</keyword>
<feature type="domain" description="Peptidase S1" evidence="2">
    <location>
        <begin position="42"/>
        <end position="91"/>
    </location>
</feature>
<dbReference type="GO" id="GO:0004252">
    <property type="term" value="F:serine-type endopeptidase activity"/>
    <property type="evidence" value="ECO:0007669"/>
    <property type="project" value="InterPro"/>
</dbReference>
<dbReference type="Proteomes" id="UP000725649">
    <property type="component" value="Unassembled WGS sequence"/>
</dbReference>
<reference evidence="3" key="1">
    <citation type="submission" date="2019-04" db="EMBL/GenBank/DDBJ databases">
        <title>Evolution of Biomass-Degrading Anaerobic Consortia Revealed by Metagenomics.</title>
        <authorList>
            <person name="Peng X."/>
        </authorList>
    </citation>
    <scope>NUCLEOTIDE SEQUENCE</scope>
    <source>
        <strain evidence="3">SIG66</strain>
    </source>
</reference>
<feature type="chain" id="PRO_5037042689" evidence="1">
    <location>
        <begin position="20"/>
        <end position="326"/>
    </location>
</feature>
<name>A0A928DP91_9BACT</name>
<dbReference type="InterPro" id="IPR043504">
    <property type="entry name" value="Peptidase_S1_PA_chymotrypsin"/>
</dbReference>
<proteinExistence type="predicted"/>
<dbReference type="InterPro" id="IPR009003">
    <property type="entry name" value="Peptidase_S1_PA"/>
</dbReference>
<keyword evidence="3" id="KW-0378">Hydrolase</keyword>
<dbReference type="GO" id="GO:0006508">
    <property type="term" value="P:proteolysis"/>
    <property type="evidence" value="ECO:0007669"/>
    <property type="project" value="UniProtKB-KW"/>
</dbReference>
<protein>
    <submittedName>
        <fullName evidence="3">Serine protease</fullName>
    </submittedName>
</protein>